<protein>
    <recommendedName>
        <fullName evidence="3">Lipoprotein</fullName>
    </recommendedName>
</protein>
<dbReference type="RefSeq" id="WP_034904692.1">
    <property type="nucleotide sequence ID" value="NZ_CP017057.1"/>
</dbReference>
<gene>
    <name evidence="1" type="ORF">EH32_14350</name>
</gene>
<dbReference type="Proteomes" id="UP000027866">
    <property type="component" value="Unassembled WGS sequence"/>
</dbReference>
<proteinExistence type="predicted"/>
<sequence length="204" mass="22152">MSLRGFLAALLALLLGGCWIGNGALFAPDDLASVELDGHYEIGANFPEGSTRQFARFEALGDGRTRIVPLRSPGEPGAEFAEDREALLSLVAIPGAANGWYLAFVSEDETEPREVQFYIARYESARLALHAPNCDGTPRRDGMERLFEDGGSRTCRFTTREALLDAAREGVAELSASRIFPVEPVVTIVPADNEHEIGEDEAPE</sequence>
<dbReference type="PROSITE" id="PS51257">
    <property type="entry name" value="PROKAR_LIPOPROTEIN"/>
    <property type="match status" value="1"/>
</dbReference>
<evidence type="ECO:0000313" key="1">
    <source>
        <dbReference type="EMBL" id="KEO92437.1"/>
    </source>
</evidence>
<evidence type="ECO:0000313" key="2">
    <source>
        <dbReference type="Proteomes" id="UP000027866"/>
    </source>
</evidence>
<evidence type="ECO:0008006" key="3">
    <source>
        <dbReference type="Google" id="ProtNLM"/>
    </source>
</evidence>
<reference evidence="1 2" key="1">
    <citation type="submission" date="2014-04" db="EMBL/GenBank/DDBJ databases">
        <title>A comprehensive comparison of genomes of Erythrobacter spp. Strains.</title>
        <authorList>
            <person name="Zheng Q."/>
        </authorList>
    </citation>
    <scope>NUCLEOTIDE SEQUENCE [LARGE SCALE GENOMIC DNA]</scope>
    <source>
        <strain evidence="1 2">DSM 8509</strain>
    </source>
</reference>
<organism evidence="1 2">
    <name type="scientific">Erythrobacter litoralis</name>
    <dbReference type="NCBI Taxonomy" id="39960"/>
    <lineage>
        <taxon>Bacteria</taxon>
        <taxon>Pseudomonadati</taxon>
        <taxon>Pseudomonadota</taxon>
        <taxon>Alphaproteobacteria</taxon>
        <taxon>Sphingomonadales</taxon>
        <taxon>Erythrobacteraceae</taxon>
        <taxon>Erythrobacter/Porphyrobacter group</taxon>
        <taxon>Erythrobacter</taxon>
    </lineage>
</organism>
<dbReference type="PATRIC" id="fig|39960.10.peg.1499"/>
<keyword evidence="2" id="KW-1185">Reference proteome</keyword>
<dbReference type="KEGG" id="elq:Ga0102493_112403"/>
<dbReference type="EMBL" id="JMIX01000009">
    <property type="protein sequence ID" value="KEO92437.1"/>
    <property type="molecule type" value="Genomic_DNA"/>
</dbReference>
<name>A0A074N395_9SPHN</name>
<dbReference type="AlphaFoldDB" id="A0A074N395"/>
<comment type="caution">
    <text evidence="1">The sequence shown here is derived from an EMBL/GenBank/DDBJ whole genome shotgun (WGS) entry which is preliminary data.</text>
</comment>
<dbReference type="OrthoDB" id="10020043at2"/>
<accession>A0A074N395</accession>